<organism evidence="1 2">
    <name type="scientific">Candidatus Uhrbacteria bacterium RIFOXYB2_FULL_45_11</name>
    <dbReference type="NCBI Taxonomy" id="1802421"/>
    <lineage>
        <taxon>Bacteria</taxon>
        <taxon>Candidatus Uhriibacteriota</taxon>
    </lineage>
</organism>
<sequence length="331" mass="36796">MPSPFHNLIGHERVQDVLGRMINHDRLPHAFLFVGPHHLGKTLVARQLIRSLELPLPSSRGGHGRGDSDVVSMDVIELTCLTDEKTGKKKTQISVEQVREVCERLAMSAMNGGWKIAFIKNADALSNAAANALLKTLEEPKGKTLFILRAPSIESVLPTVASRCQVMRFHPVSRNVLSTALVKKGYAKPDAEVAAAISLGRPGRALRYLTKSEDRSQTDVGVEKAIELFSADIAKQIRLTSGLLPKEDVNKRVAADQTVRLWQRVLRDELLRTIGCEELAVYPSDMFRNLRLQPWQTSRLIATLKKTEEGRNAIAHNTNPQLTLEHILFSV</sequence>
<dbReference type="PANTHER" id="PTHR11669">
    <property type="entry name" value="REPLICATION FACTOR C / DNA POLYMERASE III GAMMA-TAU SUBUNIT"/>
    <property type="match status" value="1"/>
</dbReference>
<gene>
    <name evidence="1" type="ORF">A2318_02825</name>
</gene>
<dbReference type="PANTHER" id="PTHR11669:SF8">
    <property type="entry name" value="DNA POLYMERASE III SUBUNIT DELTA"/>
    <property type="match status" value="1"/>
</dbReference>
<dbReference type="InterPro" id="IPR027417">
    <property type="entry name" value="P-loop_NTPase"/>
</dbReference>
<dbReference type="AlphaFoldDB" id="A0A1F7W196"/>
<evidence type="ECO:0000313" key="2">
    <source>
        <dbReference type="Proteomes" id="UP000177331"/>
    </source>
</evidence>
<dbReference type="EMBL" id="MGFD01000064">
    <property type="protein sequence ID" value="OGL96583.1"/>
    <property type="molecule type" value="Genomic_DNA"/>
</dbReference>
<dbReference type="InterPro" id="IPR050238">
    <property type="entry name" value="DNA_Rep/Repair_Clamp_Loader"/>
</dbReference>
<dbReference type="Proteomes" id="UP000177331">
    <property type="component" value="Unassembled WGS sequence"/>
</dbReference>
<accession>A0A1F7W196</accession>
<proteinExistence type="predicted"/>
<comment type="caution">
    <text evidence="1">The sequence shown here is derived from an EMBL/GenBank/DDBJ whole genome shotgun (WGS) entry which is preliminary data.</text>
</comment>
<dbReference type="Pfam" id="PF13177">
    <property type="entry name" value="DNA_pol3_delta2"/>
    <property type="match status" value="1"/>
</dbReference>
<evidence type="ECO:0000313" key="1">
    <source>
        <dbReference type="EMBL" id="OGL96583.1"/>
    </source>
</evidence>
<dbReference type="Gene3D" id="3.40.50.300">
    <property type="entry name" value="P-loop containing nucleotide triphosphate hydrolases"/>
    <property type="match status" value="1"/>
</dbReference>
<dbReference type="GO" id="GO:0006261">
    <property type="term" value="P:DNA-templated DNA replication"/>
    <property type="evidence" value="ECO:0007669"/>
    <property type="project" value="TreeGrafter"/>
</dbReference>
<dbReference type="STRING" id="1802421.A2318_02825"/>
<reference evidence="1 2" key="1">
    <citation type="journal article" date="2016" name="Nat. Commun.">
        <title>Thousands of microbial genomes shed light on interconnected biogeochemical processes in an aquifer system.</title>
        <authorList>
            <person name="Anantharaman K."/>
            <person name="Brown C.T."/>
            <person name="Hug L.A."/>
            <person name="Sharon I."/>
            <person name="Castelle C.J."/>
            <person name="Probst A.J."/>
            <person name="Thomas B.C."/>
            <person name="Singh A."/>
            <person name="Wilkins M.J."/>
            <person name="Karaoz U."/>
            <person name="Brodie E.L."/>
            <person name="Williams K.H."/>
            <person name="Hubbard S.S."/>
            <person name="Banfield J.F."/>
        </authorList>
    </citation>
    <scope>NUCLEOTIDE SEQUENCE [LARGE SCALE GENOMIC DNA]</scope>
</reference>
<dbReference type="SUPFAM" id="SSF52540">
    <property type="entry name" value="P-loop containing nucleoside triphosphate hydrolases"/>
    <property type="match status" value="1"/>
</dbReference>
<protein>
    <recommendedName>
        <fullName evidence="3">DNA polymerase III subunit delta</fullName>
    </recommendedName>
</protein>
<evidence type="ECO:0008006" key="3">
    <source>
        <dbReference type="Google" id="ProtNLM"/>
    </source>
</evidence>
<name>A0A1F7W196_9BACT</name>